<keyword evidence="3" id="KW-1185">Reference proteome</keyword>
<evidence type="ECO:0000313" key="2">
    <source>
        <dbReference type="EMBL" id="CAH2216236.1"/>
    </source>
</evidence>
<evidence type="ECO:0000313" key="3">
    <source>
        <dbReference type="Proteomes" id="UP000838756"/>
    </source>
</evidence>
<accession>A0A8S4QT78</accession>
<dbReference type="AlphaFoldDB" id="A0A8S4QT78"/>
<comment type="caution">
    <text evidence="2">The sequence shown here is derived from an EMBL/GenBank/DDBJ whole genome shotgun (WGS) entry which is preliminary data.</text>
</comment>
<name>A0A8S4QT78_9NEOP</name>
<gene>
    <name evidence="2" type="primary">jg22233</name>
    <name evidence="2" type="ORF">PAEG_LOCUS4293</name>
</gene>
<feature type="region of interest" description="Disordered" evidence="1">
    <location>
        <begin position="72"/>
        <end position="95"/>
    </location>
</feature>
<evidence type="ECO:0000256" key="1">
    <source>
        <dbReference type="SAM" id="MobiDB-lite"/>
    </source>
</evidence>
<dbReference type="Proteomes" id="UP000838756">
    <property type="component" value="Unassembled WGS sequence"/>
</dbReference>
<reference evidence="2" key="1">
    <citation type="submission" date="2022-03" db="EMBL/GenBank/DDBJ databases">
        <authorList>
            <person name="Lindestad O."/>
        </authorList>
    </citation>
    <scope>NUCLEOTIDE SEQUENCE</scope>
</reference>
<protein>
    <submittedName>
        <fullName evidence="2">Jg22233 protein</fullName>
    </submittedName>
</protein>
<sequence length="95" mass="10547">IHLNAKPVDVSAKDPRAKLTRHFTEDNPDVSLYEISMALKQLKNSKAPGDDGITAELLKAGGKPILKVHQRFRHSPRHNTKGMAQERGGSVLQKR</sequence>
<dbReference type="OrthoDB" id="407509at2759"/>
<feature type="non-terminal residue" evidence="2">
    <location>
        <position position="1"/>
    </location>
</feature>
<organism evidence="2 3">
    <name type="scientific">Pararge aegeria aegeria</name>
    <dbReference type="NCBI Taxonomy" id="348720"/>
    <lineage>
        <taxon>Eukaryota</taxon>
        <taxon>Metazoa</taxon>
        <taxon>Ecdysozoa</taxon>
        <taxon>Arthropoda</taxon>
        <taxon>Hexapoda</taxon>
        <taxon>Insecta</taxon>
        <taxon>Pterygota</taxon>
        <taxon>Neoptera</taxon>
        <taxon>Endopterygota</taxon>
        <taxon>Lepidoptera</taxon>
        <taxon>Glossata</taxon>
        <taxon>Ditrysia</taxon>
        <taxon>Papilionoidea</taxon>
        <taxon>Nymphalidae</taxon>
        <taxon>Satyrinae</taxon>
        <taxon>Satyrini</taxon>
        <taxon>Parargina</taxon>
        <taxon>Pararge</taxon>
    </lineage>
</organism>
<dbReference type="EMBL" id="CAKXAJ010014588">
    <property type="protein sequence ID" value="CAH2216236.1"/>
    <property type="molecule type" value="Genomic_DNA"/>
</dbReference>
<proteinExistence type="predicted"/>